<evidence type="ECO:0000313" key="3">
    <source>
        <dbReference type="Proteomes" id="UP000001784"/>
    </source>
</evidence>
<feature type="transmembrane region" description="Helical" evidence="1">
    <location>
        <begin position="40"/>
        <end position="64"/>
    </location>
</feature>
<dbReference type="STRING" id="335543.Sfum_1242"/>
<dbReference type="Proteomes" id="UP000001784">
    <property type="component" value="Chromosome"/>
</dbReference>
<keyword evidence="3" id="KW-1185">Reference proteome</keyword>
<dbReference type="eggNOG" id="ENOG50326ZJ">
    <property type="taxonomic scope" value="Bacteria"/>
</dbReference>
<reference evidence="2 3" key="1">
    <citation type="submission" date="2006-10" db="EMBL/GenBank/DDBJ databases">
        <title>Complete sequence of Syntrophobacter fumaroxidans MPOB.</title>
        <authorList>
            <consortium name="US DOE Joint Genome Institute"/>
            <person name="Copeland A."/>
            <person name="Lucas S."/>
            <person name="Lapidus A."/>
            <person name="Barry K."/>
            <person name="Detter J.C."/>
            <person name="Glavina del Rio T."/>
            <person name="Hammon N."/>
            <person name="Israni S."/>
            <person name="Pitluck S."/>
            <person name="Goltsman E.G."/>
            <person name="Martinez M."/>
            <person name="Schmutz J."/>
            <person name="Larimer F."/>
            <person name="Land M."/>
            <person name="Hauser L."/>
            <person name="Kyrpides N."/>
            <person name="Kim E."/>
            <person name="Boone D.R."/>
            <person name="Brockman F."/>
            <person name="Culley D."/>
            <person name="Ferry J."/>
            <person name="Gunsalus R."/>
            <person name="McInerney M.J."/>
            <person name="Morrison M."/>
            <person name="Plugge C."/>
            <person name="Rohlin L."/>
            <person name="Scholten J."/>
            <person name="Sieber J."/>
            <person name="Stams A.J.M."/>
            <person name="Worm P."/>
            <person name="Henstra A.M."/>
            <person name="Richardson P."/>
        </authorList>
    </citation>
    <scope>NUCLEOTIDE SEQUENCE [LARGE SCALE GENOMIC DNA]</scope>
    <source>
        <strain evidence="3">DSM 10017 / MPOB</strain>
    </source>
</reference>
<proteinExistence type="predicted"/>
<dbReference type="KEGG" id="sfu:Sfum_1242"/>
<dbReference type="AlphaFoldDB" id="A0LHN2"/>
<dbReference type="InParanoid" id="A0LHN2"/>
<gene>
    <name evidence="2" type="ordered locus">Sfum_1242</name>
</gene>
<protein>
    <submittedName>
        <fullName evidence="2">Uncharacterized protein</fullName>
    </submittedName>
</protein>
<organism evidence="2 3">
    <name type="scientific">Syntrophobacter fumaroxidans (strain DSM 10017 / MPOB)</name>
    <dbReference type="NCBI Taxonomy" id="335543"/>
    <lineage>
        <taxon>Bacteria</taxon>
        <taxon>Pseudomonadati</taxon>
        <taxon>Thermodesulfobacteriota</taxon>
        <taxon>Syntrophobacteria</taxon>
        <taxon>Syntrophobacterales</taxon>
        <taxon>Syntrophobacteraceae</taxon>
        <taxon>Syntrophobacter</taxon>
    </lineage>
</organism>
<dbReference type="RefSeq" id="WP_011698105.1">
    <property type="nucleotide sequence ID" value="NC_008554.1"/>
</dbReference>
<dbReference type="HOGENOM" id="CLU_1668511_0_0_7"/>
<feature type="transmembrane region" description="Helical" evidence="1">
    <location>
        <begin position="121"/>
        <end position="147"/>
    </location>
</feature>
<dbReference type="EMBL" id="CP000478">
    <property type="protein sequence ID" value="ABK16934.1"/>
    <property type="molecule type" value="Genomic_DNA"/>
</dbReference>
<keyword evidence="1" id="KW-1133">Transmembrane helix</keyword>
<name>A0LHN2_SYNFM</name>
<keyword evidence="1" id="KW-0472">Membrane</keyword>
<sequence>MSNMSEILLMTHVGFGMLCIVSALWVFVDTLNAGEGNRGRIASVSLAAAVFMWLAFFIGGYWYVAAYSADKAFILKGPWPFAHKFFMEMKEHVALILLLLVTYLPIAASNDLVSNSAARRLVLWVAGLTVVLGVVMDGSGAIIGMGAKVALLPK</sequence>
<feature type="transmembrane region" description="Helical" evidence="1">
    <location>
        <begin position="7"/>
        <end position="28"/>
    </location>
</feature>
<keyword evidence="1" id="KW-0812">Transmembrane</keyword>
<accession>A0LHN2</accession>
<evidence type="ECO:0000313" key="2">
    <source>
        <dbReference type="EMBL" id="ABK16934.1"/>
    </source>
</evidence>
<evidence type="ECO:0000256" key="1">
    <source>
        <dbReference type="SAM" id="Phobius"/>
    </source>
</evidence>
<feature type="transmembrane region" description="Helical" evidence="1">
    <location>
        <begin position="93"/>
        <end position="109"/>
    </location>
</feature>